<dbReference type="Gene3D" id="3.40.50.300">
    <property type="entry name" value="P-loop containing nucleotide triphosphate hydrolases"/>
    <property type="match status" value="1"/>
</dbReference>
<reference evidence="2" key="1">
    <citation type="submission" date="2023-07" db="EMBL/GenBank/DDBJ databases">
        <title>Paracoccus sp. MBLB3053 whole genome sequence.</title>
        <authorList>
            <person name="Hwang C.Y."/>
            <person name="Cho E.-S."/>
            <person name="Seo M.-J."/>
        </authorList>
    </citation>
    <scope>NUCLEOTIDE SEQUENCE [LARGE SCALE GENOMIC DNA]</scope>
    <source>
        <strain evidence="2">MBLB3053</strain>
    </source>
</reference>
<organism evidence="1 2">
    <name type="scientific">Paracoccus aurantius</name>
    <dbReference type="NCBI Taxonomy" id="3073814"/>
    <lineage>
        <taxon>Bacteria</taxon>
        <taxon>Pseudomonadati</taxon>
        <taxon>Pseudomonadota</taxon>
        <taxon>Alphaproteobacteria</taxon>
        <taxon>Rhodobacterales</taxon>
        <taxon>Paracoccaceae</taxon>
        <taxon>Paracoccus</taxon>
    </lineage>
</organism>
<dbReference type="InterPro" id="IPR027417">
    <property type="entry name" value="P-loop_NTPase"/>
</dbReference>
<dbReference type="SUPFAM" id="SSF52540">
    <property type="entry name" value="P-loop containing nucleoside triphosphate hydrolases"/>
    <property type="match status" value="1"/>
</dbReference>
<dbReference type="Proteomes" id="UP001269144">
    <property type="component" value="Unassembled WGS sequence"/>
</dbReference>
<sequence length="289" mass="32750">MLSIHLGAHKTASTHLQNSLREVQDSLNGGGVFYADPSVLRETIPLAQALAQGSDCQAHQDCVRQFAAARDHYERLFISEENILGGTHRTNMFSRRGVLYPDAAPRVRQVIEMAGGESATLYLSVRDPAHFCVSAFALQMSLGNELELRPYLRGRDPAQIRWSGLVKRLARVEGVKRLVIWRYEDYRAVRERLLGLLLPDGLAGIVPDLEPKNVSVTQEGYEWFLARAMADTSADLRHLLRQARRRFTREDGHGPLRLLDDEVYRRSAEFYAQEIAAIKARRNVEFLEP</sequence>
<comment type="caution">
    <text evidence="1">The sequence shown here is derived from an EMBL/GenBank/DDBJ whole genome shotgun (WGS) entry which is preliminary data.</text>
</comment>
<proteinExistence type="predicted"/>
<protein>
    <recommendedName>
        <fullName evidence="3">Sulfotransferase family protein</fullName>
    </recommendedName>
</protein>
<keyword evidence="2" id="KW-1185">Reference proteome</keyword>
<name>A0ABU2HN26_9RHOB</name>
<dbReference type="RefSeq" id="WP_311158631.1">
    <property type="nucleotide sequence ID" value="NZ_JAVQLW010000001.1"/>
</dbReference>
<accession>A0ABU2HN26</accession>
<dbReference type="EMBL" id="JAVQLW010000001">
    <property type="protein sequence ID" value="MDS9466439.1"/>
    <property type="molecule type" value="Genomic_DNA"/>
</dbReference>
<evidence type="ECO:0000313" key="2">
    <source>
        <dbReference type="Proteomes" id="UP001269144"/>
    </source>
</evidence>
<gene>
    <name evidence="1" type="ORF">RGQ15_02465</name>
</gene>
<evidence type="ECO:0008006" key="3">
    <source>
        <dbReference type="Google" id="ProtNLM"/>
    </source>
</evidence>
<evidence type="ECO:0000313" key="1">
    <source>
        <dbReference type="EMBL" id="MDS9466439.1"/>
    </source>
</evidence>